<evidence type="ECO:0000259" key="12">
    <source>
        <dbReference type="Pfam" id="PF01207"/>
    </source>
</evidence>
<feature type="active site" description="Proton donor" evidence="10">
    <location>
        <position position="117"/>
    </location>
</feature>
<dbReference type="PANTHER" id="PTHR42907">
    <property type="entry name" value="FMN-LINKED OXIDOREDUCTASES SUPERFAMILY PROTEIN"/>
    <property type="match status" value="1"/>
</dbReference>
<name>L8GLI8_ACACF</name>
<keyword evidence="7" id="KW-0694">RNA-binding</keyword>
<comment type="cofactor">
    <cofactor evidence="1 9 11">
        <name>FMN</name>
        <dbReference type="ChEBI" id="CHEBI:58210"/>
    </cofactor>
</comment>
<organism evidence="13 14">
    <name type="scientific">Acanthamoeba castellanii (strain ATCC 30010 / Neff)</name>
    <dbReference type="NCBI Taxonomy" id="1257118"/>
    <lineage>
        <taxon>Eukaryota</taxon>
        <taxon>Amoebozoa</taxon>
        <taxon>Discosea</taxon>
        <taxon>Longamoebia</taxon>
        <taxon>Centramoebida</taxon>
        <taxon>Acanthamoebidae</taxon>
        <taxon>Acanthamoeba</taxon>
    </lineage>
</organism>
<evidence type="ECO:0000256" key="9">
    <source>
        <dbReference type="PIRNR" id="PIRNR006621"/>
    </source>
</evidence>
<feature type="binding site" evidence="11">
    <location>
        <position position="156"/>
    </location>
    <ligand>
        <name>FMN</name>
        <dbReference type="ChEBI" id="CHEBI:58210"/>
    </ligand>
</feature>
<evidence type="ECO:0000256" key="10">
    <source>
        <dbReference type="PIRSR" id="PIRSR006621-1"/>
    </source>
</evidence>
<feature type="binding site" evidence="11">
    <location>
        <position position="87"/>
    </location>
    <ligand>
        <name>FMN</name>
        <dbReference type="ChEBI" id="CHEBI:58210"/>
    </ligand>
</feature>
<dbReference type="PANTHER" id="PTHR42907:SF1">
    <property type="entry name" value="FMN-LINKED OXIDOREDUCTASES SUPERFAMILY PROTEIN"/>
    <property type="match status" value="1"/>
</dbReference>
<reference evidence="13 14" key="1">
    <citation type="journal article" date="2013" name="Genome Biol.">
        <title>Genome of Acanthamoeba castellanii highlights extensive lateral gene transfer and early evolution of tyrosine kinase signaling.</title>
        <authorList>
            <person name="Clarke M."/>
            <person name="Lohan A.J."/>
            <person name="Liu B."/>
            <person name="Lagkouvardos I."/>
            <person name="Roy S."/>
            <person name="Zafar N."/>
            <person name="Bertelli C."/>
            <person name="Schilde C."/>
            <person name="Kianianmomeni A."/>
            <person name="Burglin T.R."/>
            <person name="Frech C."/>
            <person name="Turcotte B."/>
            <person name="Kopec K.O."/>
            <person name="Synnott J.M."/>
            <person name="Choo C."/>
            <person name="Paponov I."/>
            <person name="Finkler A."/>
            <person name="Soon Heng Tan C."/>
            <person name="Hutchins A.P."/>
            <person name="Weinmeier T."/>
            <person name="Rattei T."/>
            <person name="Chu J.S."/>
            <person name="Gimenez G."/>
            <person name="Irimia M."/>
            <person name="Rigden D.J."/>
            <person name="Fitzpatrick D.A."/>
            <person name="Lorenzo-Morales J."/>
            <person name="Bateman A."/>
            <person name="Chiu C.H."/>
            <person name="Tang P."/>
            <person name="Hegemann P."/>
            <person name="Fromm H."/>
            <person name="Raoult D."/>
            <person name="Greub G."/>
            <person name="Miranda-Saavedra D."/>
            <person name="Chen N."/>
            <person name="Nash P."/>
            <person name="Ginger M.L."/>
            <person name="Horn M."/>
            <person name="Schaap P."/>
            <person name="Caler L."/>
            <person name="Loftus B."/>
        </authorList>
    </citation>
    <scope>NUCLEOTIDE SEQUENCE [LARGE SCALE GENOMIC DNA]</scope>
    <source>
        <strain evidence="13 14">Neff</strain>
    </source>
</reference>
<feature type="binding site" evidence="11">
    <location>
        <begin position="283"/>
        <end position="284"/>
    </location>
    <ligand>
        <name>FMN</name>
        <dbReference type="ChEBI" id="CHEBI:58210"/>
    </ligand>
</feature>
<dbReference type="EMBL" id="KB008103">
    <property type="protein sequence ID" value="ELR13061.1"/>
    <property type="molecule type" value="Genomic_DNA"/>
</dbReference>
<dbReference type="GO" id="GO:0000049">
    <property type="term" value="F:tRNA binding"/>
    <property type="evidence" value="ECO:0007669"/>
    <property type="project" value="UniProtKB-KW"/>
</dbReference>
<evidence type="ECO:0000313" key="14">
    <source>
        <dbReference type="Proteomes" id="UP000011083"/>
    </source>
</evidence>
<dbReference type="VEuPathDB" id="AmoebaDB:ACA1_097450"/>
<dbReference type="InterPro" id="IPR001269">
    <property type="entry name" value="DUS_fam"/>
</dbReference>
<evidence type="ECO:0000256" key="2">
    <source>
        <dbReference type="ARBA" id="ARBA00022555"/>
    </source>
</evidence>
<gene>
    <name evidence="13" type="ORF">ACA1_097450</name>
</gene>
<dbReference type="InterPro" id="IPR035587">
    <property type="entry name" value="DUS-like_FMN-bd"/>
</dbReference>
<dbReference type="AlphaFoldDB" id="L8GLI8"/>
<feature type="domain" description="DUS-like FMN-binding" evidence="12">
    <location>
        <begin position="1"/>
        <end position="239"/>
    </location>
</feature>
<evidence type="ECO:0000256" key="5">
    <source>
        <dbReference type="ARBA" id="ARBA00022694"/>
    </source>
</evidence>
<evidence type="ECO:0000256" key="6">
    <source>
        <dbReference type="ARBA" id="ARBA00022857"/>
    </source>
</evidence>
<dbReference type="OrthoDB" id="10262250at2759"/>
<dbReference type="STRING" id="1257118.L8GLI8"/>
<evidence type="ECO:0000256" key="8">
    <source>
        <dbReference type="ARBA" id="ARBA00023002"/>
    </source>
</evidence>
<dbReference type="Proteomes" id="UP000011083">
    <property type="component" value="Unassembled WGS sequence"/>
</dbReference>
<comment type="function">
    <text evidence="9">Catalyzes the synthesis of dihydrouridine, a modified base found in the D-loop of most tRNAs.</text>
</comment>
<dbReference type="InterPro" id="IPR004653">
    <property type="entry name" value="DusA"/>
</dbReference>
<dbReference type="NCBIfam" id="NF008774">
    <property type="entry name" value="PRK11815.1"/>
    <property type="match status" value="1"/>
</dbReference>
<dbReference type="CDD" id="cd02801">
    <property type="entry name" value="DUS_like_FMN"/>
    <property type="match status" value="1"/>
</dbReference>
<evidence type="ECO:0000256" key="7">
    <source>
        <dbReference type="ARBA" id="ARBA00022884"/>
    </source>
</evidence>
<dbReference type="PROSITE" id="PS01136">
    <property type="entry name" value="UPF0034"/>
    <property type="match status" value="1"/>
</dbReference>
<keyword evidence="4 9" id="KW-0288">FMN</keyword>
<keyword evidence="2" id="KW-0820">tRNA-binding</keyword>
<dbReference type="EC" id="1.3.1.-" evidence="9"/>
<keyword evidence="3 9" id="KW-0285">Flavoprotein</keyword>
<comment type="similarity">
    <text evidence="9">Belongs to the dus family.</text>
</comment>
<accession>L8GLI8</accession>
<dbReference type="OMA" id="YATHEMA"/>
<feature type="binding site" evidence="11">
    <location>
        <position position="188"/>
    </location>
    <ligand>
        <name>FMN</name>
        <dbReference type="ChEBI" id="CHEBI:58210"/>
    </ligand>
</feature>
<dbReference type="KEGG" id="acan:ACA1_097450"/>
<dbReference type="GO" id="GO:0017150">
    <property type="term" value="F:tRNA dihydrouridine synthase activity"/>
    <property type="evidence" value="ECO:0007669"/>
    <property type="project" value="InterPro"/>
</dbReference>
<dbReference type="Gene3D" id="3.20.20.70">
    <property type="entry name" value="Aldolase class I"/>
    <property type="match status" value="1"/>
</dbReference>
<evidence type="ECO:0000256" key="4">
    <source>
        <dbReference type="ARBA" id="ARBA00022643"/>
    </source>
</evidence>
<dbReference type="GO" id="GO:0050660">
    <property type="term" value="F:flavin adenine dinucleotide binding"/>
    <property type="evidence" value="ECO:0007669"/>
    <property type="project" value="InterPro"/>
</dbReference>
<feature type="domain" description="DUS-like FMN-binding" evidence="12">
    <location>
        <begin position="274"/>
        <end position="320"/>
    </location>
</feature>
<proteinExistence type="inferred from homology"/>
<evidence type="ECO:0000256" key="11">
    <source>
        <dbReference type="PIRSR" id="PIRSR006621-2"/>
    </source>
</evidence>
<protein>
    <recommendedName>
        <fullName evidence="9">tRNA-dihydrouridine synthase</fullName>
        <ecNumber evidence="9">1.3.1.-</ecNumber>
    </recommendedName>
</protein>
<evidence type="ECO:0000256" key="1">
    <source>
        <dbReference type="ARBA" id="ARBA00001917"/>
    </source>
</evidence>
<keyword evidence="14" id="KW-1185">Reference proteome</keyword>
<dbReference type="InterPro" id="IPR018517">
    <property type="entry name" value="tRNA_hU_synthase_CS"/>
</dbReference>
<keyword evidence="5 9" id="KW-0819">tRNA processing</keyword>
<dbReference type="GeneID" id="14913404"/>
<keyword evidence="11" id="KW-0547">Nucleotide-binding</keyword>
<dbReference type="RefSeq" id="XP_004335074.1">
    <property type="nucleotide sequence ID" value="XM_004335026.1"/>
</dbReference>
<evidence type="ECO:0000256" key="3">
    <source>
        <dbReference type="ARBA" id="ARBA00022630"/>
    </source>
</evidence>
<dbReference type="Pfam" id="PF01207">
    <property type="entry name" value="Dus"/>
    <property type="match status" value="2"/>
</dbReference>
<dbReference type="PIRSF" id="PIRSF006621">
    <property type="entry name" value="Dus"/>
    <property type="match status" value="1"/>
</dbReference>
<dbReference type="InterPro" id="IPR013785">
    <property type="entry name" value="Aldolase_TIM"/>
</dbReference>
<sequence>MDCTDQHYRYLMRQITQHTVLYTEMVSTGAILSSIHAEHQQSRHTPLAAILARIPATAAPTHAHAHAPPSLGRLLGYSPYENPLVLQLGGNDPTELQFCAQVAQELGYDEVNLNVGCPSKNVKEGSFGAVLMKTPSVVASCVEAMKKGVQIPITVKHRIGVDEMDSYEQLRAFVHTVSLAGCDRFIIHARKAWLKGLSPKENRTIPPLIYDYVYRIKQEFPALKVELNGEVKTIEDIHYQRQQVSTIPSTGISPVFIIITTITINNWFAEPWSIQGVDGVMIGRAAYSNPFLFAALDREFFGSTAEEVSRRDVVLRMIPGAKNWKKHLSERHAKTTTPLRPDVLLEALELTNHAALSSLPLAWQAQSAATSAAHP</sequence>
<dbReference type="SUPFAM" id="SSF51395">
    <property type="entry name" value="FMN-linked oxidoreductases"/>
    <property type="match status" value="1"/>
</dbReference>
<keyword evidence="8 9" id="KW-0560">Oxidoreductase</keyword>
<evidence type="ECO:0000313" key="13">
    <source>
        <dbReference type="EMBL" id="ELR13061.1"/>
    </source>
</evidence>
<keyword evidence="6" id="KW-0521">NADP</keyword>